<dbReference type="Proteomes" id="UP000324897">
    <property type="component" value="Unassembled WGS sequence"/>
</dbReference>
<keyword evidence="3" id="KW-1185">Reference proteome</keyword>
<protein>
    <submittedName>
        <fullName evidence="2">Uncharacterized protein</fullName>
    </submittedName>
</protein>
<comment type="caution">
    <text evidence="2">The sequence shown here is derived from an EMBL/GenBank/DDBJ whole genome shotgun (WGS) entry which is preliminary data.</text>
</comment>
<gene>
    <name evidence="2" type="ORF">EJB05_57352</name>
</gene>
<dbReference type="Gramene" id="TVT97399">
    <property type="protein sequence ID" value="TVT97399"/>
    <property type="gene ID" value="EJB05_57352"/>
</dbReference>
<evidence type="ECO:0000313" key="3">
    <source>
        <dbReference type="Proteomes" id="UP000324897"/>
    </source>
</evidence>
<feature type="compositionally biased region" description="Pro residues" evidence="1">
    <location>
        <begin position="1"/>
        <end position="14"/>
    </location>
</feature>
<proteinExistence type="predicted"/>
<sequence>MPQARPPPTTPLLGPPSSATPQPPALTRAAAVTPSQCPIPLRALSRRRLALPPLADSPRPRPLPVALAAGAHQKAFSPASPRHPRPIRTIRSPFQLSQAPAGGRRCAGPAAIQRAFLRPSLALATGPGMFVVAGSGPNLRSSCFPHPDLSLPWTEKRKLGGSRLVARSRFLGHLSIFFKVLFYNQLKLQLLQGAESAAGVMQEKDNIDPKYQIEIKALLHCHEYEIHLFFFLI</sequence>
<accession>A0A5J9SE66</accession>
<feature type="non-terminal residue" evidence="2">
    <location>
        <position position="1"/>
    </location>
</feature>
<dbReference type="AlphaFoldDB" id="A0A5J9SE66"/>
<feature type="region of interest" description="Disordered" evidence="1">
    <location>
        <begin position="1"/>
        <end position="33"/>
    </location>
</feature>
<reference evidence="2 3" key="1">
    <citation type="journal article" date="2019" name="Sci. Rep.">
        <title>A high-quality genome of Eragrostis curvula grass provides insights into Poaceae evolution and supports new strategies to enhance forage quality.</title>
        <authorList>
            <person name="Carballo J."/>
            <person name="Santos B.A.C.M."/>
            <person name="Zappacosta D."/>
            <person name="Garbus I."/>
            <person name="Selva J.P."/>
            <person name="Gallo C.A."/>
            <person name="Diaz A."/>
            <person name="Albertini E."/>
            <person name="Caccamo M."/>
            <person name="Echenique V."/>
        </authorList>
    </citation>
    <scope>NUCLEOTIDE SEQUENCE [LARGE SCALE GENOMIC DNA]</scope>
    <source>
        <strain evidence="3">cv. Victoria</strain>
        <tissue evidence="2">Leaf</tissue>
    </source>
</reference>
<organism evidence="2 3">
    <name type="scientific">Eragrostis curvula</name>
    <name type="common">weeping love grass</name>
    <dbReference type="NCBI Taxonomy" id="38414"/>
    <lineage>
        <taxon>Eukaryota</taxon>
        <taxon>Viridiplantae</taxon>
        <taxon>Streptophyta</taxon>
        <taxon>Embryophyta</taxon>
        <taxon>Tracheophyta</taxon>
        <taxon>Spermatophyta</taxon>
        <taxon>Magnoliopsida</taxon>
        <taxon>Liliopsida</taxon>
        <taxon>Poales</taxon>
        <taxon>Poaceae</taxon>
        <taxon>PACMAD clade</taxon>
        <taxon>Chloridoideae</taxon>
        <taxon>Eragrostideae</taxon>
        <taxon>Eragrostidinae</taxon>
        <taxon>Eragrostis</taxon>
    </lineage>
</organism>
<dbReference type="EMBL" id="RWGY01001010">
    <property type="protein sequence ID" value="TVT97399.1"/>
    <property type="molecule type" value="Genomic_DNA"/>
</dbReference>
<evidence type="ECO:0000256" key="1">
    <source>
        <dbReference type="SAM" id="MobiDB-lite"/>
    </source>
</evidence>
<evidence type="ECO:0000313" key="2">
    <source>
        <dbReference type="EMBL" id="TVT97399.1"/>
    </source>
</evidence>
<name>A0A5J9SE66_9POAL</name>